<dbReference type="Proteomes" id="UP001273589">
    <property type="component" value="Unassembled WGS sequence"/>
</dbReference>
<gene>
    <name evidence="3" type="ORF">PV367_21560</name>
</gene>
<dbReference type="RefSeq" id="WP_319693399.1">
    <property type="nucleotide sequence ID" value="NZ_JARAWN010000135.1"/>
</dbReference>
<proteinExistence type="predicted"/>
<dbReference type="PROSITE" id="PS51257">
    <property type="entry name" value="PROKAR_LIPOPROTEIN"/>
    <property type="match status" value="1"/>
</dbReference>
<dbReference type="AlphaFoldDB" id="A0AAJ2PS74"/>
<feature type="chain" id="PRO_5042573404" description="Lipoprotein" evidence="2">
    <location>
        <begin position="30"/>
        <end position="189"/>
    </location>
</feature>
<organism evidence="3 4">
    <name type="scientific">Streptomyces europaeiscabiei</name>
    <dbReference type="NCBI Taxonomy" id="146819"/>
    <lineage>
        <taxon>Bacteria</taxon>
        <taxon>Bacillati</taxon>
        <taxon>Actinomycetota</taxon>
        <taxon>Actinomycetes</taxon>
        <taxon>Kitasatosporales</taxon>
        <taxon>Streptomycetaceae</taxon>
        <taxon>Streptomyces</taxon>
    </lineage>
</organism>
<feature type="signal peptide" evidence="2">
    <location>
        <begin position="1"/>
        <end position="29"/>
    </location>
</feature>
<dbReference type="EMBL" id="JARAWN010000135">
    <property type="protein sequence ID" value="MDX3132323.1"/>
    <property type="molecule type" value="Genomic_DNA"/>
</dbReference>
<comment type="caution">
    <text evidence="3">The sequence shown here is derived from an EMBL/GenBank/DDBJ whole genome shotgun (WGS) entry which is preliminary data.</text>
</comment>
<accession>A0AAJ2PS74</accession>
<name>A0AAJ2PS74_9ACTN</name>
<keyword evidence="2" id="KW-0732">Signal</keyword>
<evidence type="ECO:0000256" key="1">
    <source>
        <dbReference type="SAM" id="MobiDB-lite"/>
    </source>
</evidence>
<evidence type="ECO:0008006" key="5">
    <source>
        <dbReference type="Google" id="ProtNLM"/>
    </source>
</evidence>
<protein>
    <recommendedName>
        <fullName evidence="5">Lipoprotein</fullName>
    </recommendedName>
</protein>
<feature type="region of interest" description="Disordered" evidence="1">
    <location>
        <begin position="28"/>
        <end position="81"/>
    </location>
</feature>
<evidence type="ECO:0000256" key="2">
    <source>
        <dbReference type="SAM" id="SignalP"/>
    </source>
</evidence>
<reference evidence="3" key="1">
    <citation type="journal article" date="2023" name="Microb. Genom.">
        <title>Mesoterricola silvestris gen. nov., sp. nov., Mesoterricola sediminis sp. nov., Geothrix oryzae sp. nov., Geothrix edaphica sp. nov., Geothrix rubra sp. nov., and Geothrix limicola sp. nov., six novel members of Acidobacteriota isolated from soils.</title>
        <authorList>
            <person name="Weisberg A.J."/>
            <person name="Pearce E."/>
            <person name="Kramer C.G."/>
            <person name="Chang J.H."/>
            <person name="Clarke C.R."/>
        </authorList>
    </citation>
    <scope>NUCLEOTIDE SEQUENCE</scope>
    <source>
        <strain evidence="3">ND06-05F</strain>
    </source>
</reference>
<sequence length="189" mass="19367">MARASRSRRTLTTLTLLSAAVLLSTTACSSDGDAGARQERPAPVRTAGSSPANETDAIGGTDEIDETDTSGGESVDLAPELDMADRVVLRQDGTRGNASLEFGKAKKGDGKAVTIGVRCEGKGKVEVVVRSMGTSFPLDCADGEVGSIYNQFEVDGANRGGVVSVTAPPEVRWSLSVGRGEPTGPVLGG</sequence>
<evidence type="ECO:0000313" key="4">
    <source>
        <dbReference type="Proteomes" id="UP001273589"/>
    </source>
</evidence>
<evidence type="ECO:0000313" key="3">
    <source>
        <dbReference type="EMBL" id="MDX3132323.1"/>
    </source>
</evidence>